<feature type="domain" description="Phosphoribosyl-AMP cyclohydrolase" evidence="16">
    <location>
        <begin position="36"/>
        <end position="109"/>
    </location>
</feature>
<dbReference type="InterPro" id="IPR008179">
    <property type="entry name" value="HisE"/>
</dbReference>
<dbReference type="GO" id="GO:0004636">
    <property type="term" value="F:phosphoribosyl-ATP diphosphatase activity"/>
    <property type="evidence" value="ECO:0007669"/>
    <property type="project" value="UniProtKB-UniRule"/>
</dbReference>
<dbReference type="Pfam" id="PF01503">
    <property type="entry name" value="PRA-PH"/>
    <property type="match status" value="1"/>
</dbReference>
<dbReference type="InterPro" id="IPR038019">
    <property type="entry name" value="PRib_AMP_CycHydrolase_sf"/>
</dbReference>
<evidence type="ECO:0000256" key="15">
    <source>
        <dbReference type="HAMAP-Rule" id="MF_01019"/>
    </source>
</evidence>
<dbReference type="Pfam" id="PF01502">
    <property type="entry name" value="PRA-CH"/>
    <property type="match status" value="1"/>
</dbReference>
<accession>A0AA37TNL6</accession>
<dbReference type="GO" id="GO:0005524">
    <property type="term" value="F:ATP binding"/>
    <property type="evidence" value="ECO:0007669"/>
    <property type="project" value="UniProtKB-KW"/>
</dbReference>
<dbReference type="AlphaFoldDB" id="A0AA37TNL6"/>
<evidence type="ECO:0000256" key="3">
    <source>
        <dbReference type="ARBA" id="ARBA00004496"/>
    </source>
</evidence>
<evidence type="ECO:0000256" key="12">
    <source>
        <dbReference type="ARBA" id="ARBA00022840"/>
    </source>
</evidence>
<dbReference type="RefSeq" id="WP_095499489.1">
    <property type="nucleotide sequence ID" value="NZ_BSPO01000003.1"/>
</dbReference>
<comment type="catalytic activity">
    <reaction evidence="2 15">
        <text>1-(5-phospho-beta-D-ribosyl)-ATP + H2O = 1-(5-phospho-beta-D-ribosyl)-5'-AMP + diphosphate + H(+)</text>
        <dbReference type="Rhea" id="RHEA:22828"/>
        <dbReference type="ChEBI" id="CHEBI:15377"/>
        <dbReference type="ChEBI" id="CHEBI:15378"/>
        <dbReference type="ChEBI" id="CHEBI:33019"/>
        <dbReference type="ChEBI" id="CHEBI:59457"/>
        <dbReference type="ChEBI" id="CHEBI:73183"/>
        <dbReference type="EC" id="3.6.1.31"/>
    </reaction>
</comment>
<evidence type="ECO:0000256" key="2">
    <source>
        <dbReference type="ARBA" id="ARBA00001460"/>
    </source>
</evidence>
<dbReference type="Gene3D" id="3.10.20.810">
    <property type="entry name" value="Phosphoribosyl-AMP cyclohydrolase"/>
    <property type="match status" value="1"/>
</dbReference>
<dbReference type="SUPFAM" id="SSF141734">
    <property type="entry name" value="HisI-like"/>
    <property type="match status" value="1"/>
</dbReference>
<keyword evidence="13 15" id="KW-0368">Histidine biosynthesis</keyword>
<evidence type="ECO:0000256" key="14">
    <source>
        <dbReference type="ARBA" id="ARBA00023268"/>
    </source>
</evidence>
<dbReference type="GO" id="GO:0005737">
    <property type="term" value="C:cytoplasm"/>
    <property type="evidence" value="ECO:0007669"/>
    <property type="project" value="UniProtKB-SubCell"/>
</dbReference>
<comment type="similarity">
    <text evidence="7 15">In the N-terminal section; belongs to the PRA-CH family.</text>
</comment>
<dbReference type="InterPro" id="IPR021130">
    <property type="entry name" value="PRib-ATP_PPHydrolase-like"/>
</dbReference>
<dbReference type="InterPro" id="IPR002496">
    <property type="entry name" value="PRib_AMP_CycHydrolase_dom"/>
</dbReference>
<dbReference type="EMBL" id="BSPO01000003">
    <property type="protein sequence ID" value="GLS84757.1"/>
    <property type="molecule type" value="Genomic_DNA"/>
</dbReference>
<reference evidence="17 18" key="1">
    <citation type="journal article" date="2014" name="Int. J. Syst. Evol. Microbiol.">
        <title>Complete genome sequence of Corynebacterium casei LMG S-19264T (=DSM 44701T), isolated from a smear-ripened cheese.</title>
        <authorList>
            <consortium name="US DOE Joint Genome Institute (JGI-PGF)"/>
            <person name="Walter F."/>
            <person name="Albersmeier A."/>
            <person name="Kalinowski J."/>
            <person name="Ruckert C."/>
        </authorList>
    </citation>
    <scope>NUCLEOTIDE SEQUENCE [LARGE SCALE GENOMIC DNA]</scope>
    <source>
        <strain evidence="17 18">NBRC 112785</strain>
    </source>
</reference>
<dbReference type="SUPFAM" id="SSF101386">
    <property type="entry name" value="all-alpha NTP pyrophosphatases"/>
    <property type="match status" value="1"/>
</dbReference>
<evidence type="ECO:0000256" key="6">
    <source>
        <dbReference type="ARBA" id="ARBA00007731"/>
    </source>
</evidence>
<keyword evidence="18" id="KW-1185">Reference proteome</keyword>
<proteinExistence type="inferred from homology"/>
<comment type="pathway">
    <text evidence="5 15">Amino-acid biosynthesis; L-histidine biosynthesis; L-histidine from 5-phospho-alpha-D-ribose 1-diphosphate: step 2/9.</text>
</comment>
<dbReference type="NCBIfam" id="NF000768">
    <property type="entry name" value="PRK00051.1"/>
    <property type="match status" value="1"/>
</dbReference>
<feature type="region of interest" description="Phosphoribosyl-AMP cyclohydrolase" evidence="15">
    <location>
        <begin position="1"/>
        <end position="116"/>
    </location>
</feature>
<dbReference type="NCBIfam" id="NF002747">
    <property type="entry name" value="PRK02759.1"/>
    <property type="match status" value="1"/>
</dbReference>
<evidence type="ECO:0000256" key="13">
    <source>
        <dbReference type="ARBA" id="ARBA00023102"/>
    </source>
</evidence>
<dbReference type="HAMAP" id="MF_01019">
    <property type="entry name" value="HisIE"/>
    <property type="match status" value="1"/>
</dbReference>
<keyword evidence="11 15" id="KW-0378">Hydrolase</keyword>
<dbReference type="InterPro" id="IPR023019">
    <property type="entry name" value="His_synth_HisIE"/>
</dbReference>
<evidence type="ECO:0000256" key="7">
    <source>
        <dbReference type="ARBA" id="ARBA00008299"/>
    </source>
</evidence>
<dbReference type="PANTHER" id="PTHR42945:SF9">
    <property type="entry name" value="HISTIDINE BIOSYNTHESIS BIFUNCTIONAL PROTEIN HISIE"/>
    <property type="match status" value="1"/>
</dbReference>
<keyword evidence="14 15" id="KW-0511">Multifunctional enzyme</keyword>
<protein>
    <recommendedName>
        <fullName evidence="15">Histidine biosynthesis bifunctional protein HisIE</fullName>
    </recommendedName>
    <domain>
        <recommendedName>
            <fullName evidence="15">Phosphoribosyl-AMP cyclohydrolase</fullName>
            <shortName evidence="15">PRA-CH</shortName>
            <ecNumber evidence="15">3.5.4.19</ecNumber>
        </recommendedName>
    </domain>
    <domain>
        <recommendedName>
            <fullName evidence="15">Phosphoribosyl-ATP pyrophosphatase</fullName>
            <shortName evidence="15">PRA-PH</shortName>
            <ecNumber evidence="15">3.6.1.31</ecNumber>
        </recommendedName>
    </domain>
</protein>
<name>A0AA37TNL6_9GAMM</name>
<evidence type="ECO:0000256" key="1">
    <source>
        <dbReference type="ARBA" id="ARBA00000024"/>
    </source>
</evidence>
<gene>
    <name evidence="15 17" type="primary">hisI</name>
    <name evidence="15" type="synonym">hisIE</name>
    <name evidence="17" type="ORF">GCM10007894_27340</name>
</gene>
<dbReference type="Proteomes" id="UP001157439">
    <property type="component" value="Unassembled WGS sequence"/>
</dbReference>
<dbReference type="HAMAP" id="MF_01020">
    <property type="entry name" value="HisE"/>
    <property type="match status" value="1"/>
</dbReference>
<comment type="similarity">
    <text evidence="6 15">In the C-terminal section; belongs to the PRA-PH family.</text>
</comment>
<keyword evidence="12 15" id="KW-0067">ATP-binding</keyword>
<dbReference type="FunFam" id="1.10.287.1080:FF:000002">
    <property type="entry name" value="Histidine biosynthesis bifunctional protein HisIE"/>
    <property type="match status" value="1"/>
</dbReference>
<dbReference type="CDD" id="cd11534">
    <property type="entry name" value="NTP-PPase_HisIE_like"/>
    <property type="match status" value="1"/>
</dbReference>
<comment type="subcellular location">
    <subcellularLocation>
        <location evidence="3 15">Cytoplasm</location>
    </subcellularLocation>
</comment>
<dbReference type="NCBIfam" id="TIGR03188">
    <property type="entry name" value="histidine_hisI"/>
    <property type="match status" value="1"/>
</dbReference>
<comment type="caution">
    <text evidence="17">The sequence shown here is derived from an EMBL/GenBank/DDBJ whole genome shotgun (WGS) entry which is preliminary data.</text>
</comment>
<keyword evidence="10 15" id="KW-0547">Nucleotide-binding</keyword>
<dbReference type="GO" id="GO:0004635">
    <property type="term" value="F:phosphoribosyl-AMP cyclohydrolase activity"/>
    <property type="evidence" value="ECO:0007669"/>
    <property type="project" value="UniProtKB-UniRule"/>
</dbReference>
<evidence type="ECO:0000256" key="11">
    <source>
        <dbReference type="ARBA" id="ARBA00022801"/>
    </source>
</evidence>
<evidence type="ECO:0000256" key="8">
    <source>
        <dbReference type="ARBA" id="ARBA00022490"/>
    </source>
</evidence>
<evidence type="ECO:0000256" key="9">
    <source>
        <dbReference type="ARBA" id="ARBA00022605"/>
    </source>
</evidence>
<organism evidence="17 18">
    <name type="scientific">Paraferrimonas haliotis</name>
    <dbReference type="NCBI Taxonomy" id="2013866"/>
    <lineage>
        <taxon>Bacteria</taxon>
        <taxon>Pseudomonadati</taxon>
        <taxon>Pseudomonadota</taxon>
        <taxon>Gammaproteobacteria</taxon>
        <taxon>Alteromonadales</taxon>
        <taxon>Ferrimonadaceae</taxon>
        <taxon>Paraferrimonas</taxon>
    </lineage>
</organism>
<evidence type="ECO:0000256" key="10">
    <source>
        <dbReference type="ARBA" id="ARBA00022741"/>
    </source>
</evidence>
<evidence type="ECO:0000313" key="17">
    <source>
        <dbReference type="EMBL" id="GLS84757.1"/>
    </source>
</evidence>
<dbReference type="EC" id="3.5.4.19" evidence="15"/>
<dbReference type="PANTHER" id="PTHR42945">
    <property type="entry name" value="HISTIDINE BIOSYNTHESIS BIFUNCTIONAL PROTEIN"/>
    <property type="match status" value="1"/>
</dbReference>
<comment type="pathway">
    <text evidence="4 15">Amino-acid biosynthesis; L-histidine biosynthesis; L-histidine from 5-phospho-alpha-D-ribose 1-diphosphate: step 3/9.</text>
</comment>
<evidence type="ECO:0000256" key="4">
    <source>
        <dbReference type="ARBA" id="ARBA00005169"/>
    </source>
</evidence>
<sequence length="206" mass="23045">MTAHTMPTWVNDIDWNKVEQLLPVVIQHYLNGQVLMLGYMSPDALQQTLTTNKVTFYSRTKQRLWVKGETSGHYLMVDSLCLDCDNDTLLIQARPEGPTCHLGTVSCFNQIDAQSFLGQLENVISQRKANASDGSYTASLFARGTKRIAQKVGEEGVEVALAAVTQDRQNLIDESSDLLYHLLVVLQDQDVSLDEVLSNLYARHQS</sequence>
<evidence type="ECO:0000256" key="5">
    <source>
        <dbReference type="ARBA" id="ARBA00005204"/>
    </source>
</evidence>
<dbReference type="FunFam" id="3.10.20.810:FF:000001">
    <property type="entry name" value="Histidine biosynthesis bifunctional protein HisIE"/>
    <property type="match status" value="1"/>
</dbReference>
<comment type="catalytic activity">
    <reaction evidence="1 15">
        <text>1-(5-phospho-beta-D-ribosyl)-5'-AMP + H2O = 1-(5-phospho-beta-D-ribosyl)-5-[(5-phospho-beta-D-ribosylamino)methylideneamino]imidazole-4-carboxamide</text>
        <dbReference type="Rhea" id="RHEA:20049"/>
        <dbReference type="ChEBI" id="CHEBI:15377"/>
        <dbReference type="ChEBI" id="CHEBI:58435"/>
        <dbReference type="ChEBI" id="CHEBI:59457"/>
        <dbReference type="EC" id="3.5.4.19"/>
    </reaction>
</comment>
<keyword evidence="9 15" id="KW-0028">Amino-acid biosynthesis</keyword>
<dbReference type="Gene3D" id="1.10.287.1080">
    <property type="entry name" value="MazG-like"/>
    <property type="match status" value="1"/>
</dbReference>
<dbReference type="GO" id="GO:0000105">
    <property type="term" value="P:L-histidine biosynthetic process"/>
    <property type="evidence" value="ECO:0007669"/>
    <property type="project" value="UniProtKB-UniRule"/>
</dbReference>
<evidence type="ECO:0000313" key="18">
    <source>
        <dbReference type="Proteomes" id="UP001157439"/>
    </source>
</evidence>
<dbReference type="EC" id="3.6.1.31" evidence="15"/>
<feature type="region of interest" description="Phosphoribosyl-ATP pyrophosphohydrolase" evidence="15">
    <location>
        <begin position="117"/>
        <end position="206"/>
    </location>
</feature>
<keyword evidence="8 15" id="KW-0963">Cytoplasm</keyword>
<evidence type="ECO:0000259" key="16">
    <source>
        <dbReference type="Pfam" id="PF01502"/>
    </source>
</evidence>